<dbReference type="InterPro" id="IPR036937">
    <property type="entry name" value="Adhesion_dom_fimbrial_sf"/>
</dbReference>
<proteinExistence type="predicted"/>
<accession>A0A9X4GHJ3</accession>
<dbReference type="Proteomes" id="UP001147005">
    <property type="component" value="Unassembled WGS sequence"/>
</dbReference>
<evidence type="ECO:0000256" key="1">
    <source>
        <dbReference type="SAM" id="SignalP"/>
    </source>
</evidence>
<dbReference type="Gene3D" id="2.60.40.1090">
    <property type="entry name" value="Fimbrial-type adhesion domain"/>
    <property type="match status" value="1"/>
</dbReference>
<protein>
    <recommendedName>
        <fullName evidence="4">Fimbrial protein</fullName>
    </recommendedName>
</protein>
<reference evidence="2" key="1">
    <citation type="submission" date="2022-01" db="EMBL/GenBank/DDBJ databases">
        <title>Genetic Characterization of Carbapenem-resistant Citrobacter spp. from China: a multicenter study.</title>
        <authorList>
            <person name="Ye L."/>
        </authorList>
    </citation>
    <scope>NUCLEOTIDE SEQUENCE</scope>
    <source>
        <strain evidence="2">IR5432</strain>
    </source>
</reference>
<dbReference type="GO" id="GO:0009289">
    <property type="term" value="C:pilus"/>
    <property type="evidence" value="ECO:0007669"/>
    <property type="project" value="InterPro"/>
</dbReference>
<keyword evidence="1" id="KW-0732">Signal</keyword>
<name>A0A9X4GHJ3_9ENTR</name>
<dbReference type="EMBL" id="JAKIHW010000004">
    <property type="protein sequence ID" value="MDE9617636.1"/>
    <property type="molecule type" value="Genomic_DNA"/>
</dbReference>
<evidence type="ECO:0000313" key="3">
    <source>
        <dbReference type="Proteomes" id="UP001147005"/>
    </source>
</evidence>
<evidence type="ECO:0008006" key="4">
    <source>
        <dbReference type="Google" id="ProtNLM"/>
    </source>
</evidence>
<dbReference type="SUPFAM" id="SSF49401">
    <property type="entry name" value="Bacterial adhesins"/>
    <property type="match status" value="1"/>
</dbReference>
<dbReference type="InterPro" id="IPR008966">
    <property type="entry name" value="Adhesion_dom_sf"/>
</dbReference>
<feature type="chain" id="PRO_5040738033" description="Fimbrial protein" evidence="1">
    <location>
        <begin position="19"/>
        <end position="362"/>
    </location>
</feature>
<sequence>MKSLLLCILTIFCGSTWAAGCGFMISPSASSLNEIGYVTITPSASAQSFLPSQTDLLPQTQNSTITYWGRNQNSVSKTIILKPEDTVFTADPNNIKGWLVDSSVPGLYFILSVNMPQPNGTNWGNFSPAMPIYLSSNSSINQTTPASGSWGCASSKNDTYFQTGTMTFSLSFYTTAAFDPAQAAGKQVLVGSKRAGTLDNTQDSGGEFQIFLQGPLTISTAGCGAFSADETVNLGEIPLKTLQASPDDEHNKKTFQVTLKNCYAKPTLVVNLSTNQSKNNLLTNNRGSAKGVGVGLGYTTASNTSQRLNLSNPNTIDAKDLGYSSSAGNGILNMFAILGVTDKSALSAGSVDIPAVITLTNP</sequence>
<dbReference type="GO" id="GO:0007155">
    <property type="term" value="P:cell adhesion"/>
    <property type="evidence" value="ECO:0007669"/>
    <property type="project" value="InterPro"/>
</dbReference>
<organism evidence="2 3">
    <name type="scientific">Citrobacter portucalensis</name>
    <dbReference type="NCBI Taxonomy" id="1639133"/>
    <lineage>
        <taxon>Bacteria</taxon>
        <taxon>Pseudomonadati</taxon>
        <taxon>Pseudomonadota</taxon>
        <taxon>Gammaproteobacteria</taxon>
        <taxon>Enterobacterales</taxon>
        <taxon>Enterobacteriaceae</taxon>
        <taxon>Citrobacter</taxon>
        <taxon>Citrobacter freundii complex</taxon>
    </lineage>
</organism>
<comment type="caution">
    <text evidence="2">The sequence shown here is derived from an EMBL/GenBank/DDBJ whole genome shotgun (WGS) entry which is preliminary data.</text>
</comment>
<dbReference type="PROSITE" id="PS51257">
    <property type="entry name" value="PROKAR_LIPOPROTEIN"/>
    <property type="match status" value="1"/>
</dbReference>
<gene>
    <name evidence="2" type="ORF">L2111_06000</name>
</gene>
<evidence type="ECO:0000313" key="2">
    <source>
        <dbReference type="EMBL" id="MDE9617636.1"/>
    </source>
</evidence>
<dbReference type="RefSeq" id="WP_275397355.1">
    <property type="nucleotide sequence ID" value="NZ_JAKIHW010000004.1"/>
</dbReference>
<dbReference type="AlphaFoldDB" id="A0A9X4GHJ3"/>
<feature type="signal peptide" evidence="1">
    <location>
        <begin position="1"/>
        <end position="18"/>
    </location>
</feature>